<keyword evidence="4 7" id="KW-0133">Cell shape</keyword>
<dbReference type="InterPro" id="IPR038063">
    <property type="entry name" value="Transpep_catalytic_dom"/>
</dbReference>
<comment type="similarity">
    <text evidence="2">Belongs to the YkuD family.</text>
</comment>
<dbReference type="GO" id="GO:0016740">
    <property type="term" value="F:transferase activity"/>
    <property type="evidence" value="ECO:0007669"/>
    <property type="project" value="UniProtKB-KW"/>
</dbReference>
<dbReference type="SUPFAM" id="SSF54427">
    <property type="entry name" value="NTF2-like"/>
    <property type="match status" value="1"/>
</dbReference>
<reference evidence="10 11" key="1">
    <citation type="journal article" date="2018" name="Int. J. Syst. Evol. Microbiol.">
        <title>Parvibium lacunae gen. nov., sp. nov., a new member of the family Alcaligenaceae isolated from a freshwater pond.</title>
        <authorList>
            <person name="Chen W.M."/>
            <person name="Xie P.B."/>
            <person name="Hsu M.Y."/>
            <person name="Sheu S.Y."/>
        </authorList>
    </citation>
    <scope>NUCLEOTIDE SEQUENCE [LARGE SCALE GENOMIC DNA]</scope>
    <source>
        <strain evidence="10 11">KMB9</strain>
    </source>
</reference>
<dbReference type="Pfam" id="PF24125">
    <property type="entry name" value="Cds6_C"/>
    <property type="match status" value="1"/>
</dbReference>
<evidence type="ECO:0000256" key="3">
    <source>
        <dbReference type="ARBA" id="ARBA00022679"/>
    </source>
</evidence>
<keyword evidence="3" id="KW-0808">Transferase</keyword>
<dbReference type="OrthoDB" id="9809748at2"/>
<accession>A0A368L8A6</accession>
<dbReference type="Gene3D" id="2.40.440.10">
    <property type="entry name" value="L,D-transpeptidase catalytic domain-like"/>
    <property type="match status" value="1"/>
</dbReference>
<dbReference type="SUPFAM" id="SSF141523">
    <property type="entry name" value="L,D-transpeptidase catalytic domain-like"/>
    <property type="match status" value="1"/>
</dbReference>
<evidence type="ECO:0000256" key="6">
    <source>
        <dbReference type="ARBA" id="ARBA00023316"/>
    </source>
</evidence>
<organism evidence="10 11">
    <name type="scientific">Parvibium lacunae</name>
    <dbReference type="NCBI Taxonomy" id="1888893"/>
    <lineage>
        <taxon>Bacteria</taxon>
        <taxon>Pseudomonadati</taxon>
        <taxon>Pseudomonadota</taxon>
        <taxon>Betaproteobacteria</taxon>
        <taxon>Burkholderiales</taxon>
        <taxon>Alcaligenaceae</taxon>
        <taxon>Parvibium</taxon>
    </lineage>
</organism>
<dbReference type="InterPro" id="IPR005490">
    <property type="entry name" value="LD_TPept_cat_dom"/>
</dbReference>
<dbReference type="CDD" id="cd16913">
    <property type="entry name" value="YkuD_like"/>
    <property type="match status" value="1"/>
</dbReference>
<protein>
    <recommendedName>
        <fullName evidence="9">L,D-TPase catalytic domain-containing protein</fullName>
    </recommendedName>
</protein>
<evidence type="ECO:0000256" key="7">
    <source>
        <dbReference type="PROSITE-ProRule" id="PRU01373"/>
    </source>
</evidence>
<evidence type="ECO:0000256" key="1">
    <source>
        <dbReference type="ARBA" id="ARBA00004752"/>
    </source>
</evidence>
<sequence>MLLLILFYRFLIRFFPGLVALTFSAAVAAQSPALNNSSDIEAQLNKILRAIAANRMSEATKLNDALLQAYPNFRLAYLIQGDLLRARVAPLRTIGDIPNIPDERVRALREEALQRLRGYLEKPPSNRVPRYLLQLRTDQRTAIVVDTKRSRLYVYENTNGQPRFLADFYMTQGKSGSFKLREGDEKTPIGVYHVTSSIPDSKLDDFYGAGAFPINYPNEWDRLNGRTGSGIWLHGVPSNTYSRPPKASNGCVVLSNPDLQKIAQWINPGTTPVVISEEVEWLNLDDWQREREQFQSAFDTWRRDWESRDMRRYLGHYAMRFQGDGLNYNQWAERKNAVNQSKTWIKVGVSNLSMFRYPNKSDEMIVVTFDQDYKSNNLENKMRKRQFWIKEQGRWRILVEEAA</sequence>
<proteinExistence type="inferred from homology"/>
<name>A0A368L8A6_9BURK</name>
<feature type="domain" description="L,D-TPase catalytic" evidence="9">
    <location>
        <begin position="141"/>
        <end position="276"/>
    </location>
</feature>
<dbReference type="AlphaFoldDB" id="A0A368L8A6"/>
<evidence type="ECO:0000256" key="4">
    <source>
        <dbReference type="ARBA" id="ARBA00022960"/>
    </source>
</evidence>
<dbReference type="PANTHER" id="PTHR36699:SF1">
    <property type="entry name" value="L,D-TRANSPEPTIDASE YAFK-RELATED"/>
    <property type="match status" value="1"/>
</dbReference>
<dbReference type="GO" id="GO:0071555">
    <property type="term" value="P:cell wall organization"/>
    <property type="evidence" value="ECO:0007669"/>
    <property type="project" value="UniProtKB-UniRule"/>
</dbReference>
<keyword evidence="6 7" id="KW-0961">Cell wall biogenesis/degradation</keyword>
<dbReference type="PANTHER" id="PTHR36699">
    <property type="entry name" value="LD-TRANSPEPTIDASE"/>
    <property type="match status" value="1"/>
</dbReference>
<feature type="active site" description="Nucleophile" evidence="7">
    <location>
        <position position="251"/>
    </location>
</feature>
<evidence type="ECO:0000313" key="11">
    <source>
        <dbReference type="Proteomes" id="UP000252357"/>
    </source>
</evidence>
<evidence type="ECO:0000259" key="9">
    <source>
        <dbReference type="PROSITE" id="PS52029"/>
    </source>
</evidence>
<evidence type="ECO:0000256" key="2">
    <source>
        <dbReference type="ARBA" id="ARBA00005992"/>
    </source>
</evidence>
<dbReference type="InterPro" id="IPR056203">
    <property type="entry name" value="Cds6_C"/>
</dbReference>
<dbReference type="InterPro" id="IPR032710">
    <property type="entry name" value="NTF2-like_dom_sf"/>
</dbReference>
<keyword evidence="8" id="KW-0732">Signal</keyword>
<feature type="active site" description="Proton donor/acceptor" evidence="7">
    <location>
        <position position="234"/>
    </location>
</feature>
<evidence type="ECO:0000256" key="8">
    <source>
        <dbReference type="SAM" id="SignalP"/>
    </source>
</evidence>
<keyword evidence="5 7" id="KW-0573">Peptidoglycan synthesis</keyword>
<dbReference type="Pfam" id="PF03734">
    <property type="entry name" value="YkuD"/>
    <property type="match status" value="1"/>
</dbReference>
<dbReference type="Proteomes" id="UP000252357">
    <property type="component" value="Unassembled WGS sequence"/>
</dbReference>
<dbReference type="GO" id="GO:0009252">
    <property type="term" value="P:peptidoglycan biosynthetic process"/>
    <property type="evidence" value="ECO:0007669"/>
    <property type="project" value="UniProtKB-UniPathway"/>
</dbReference>
<comment type="pathway">
    <text evidence="1 7">Cell wall biogenesis; peptidoglycan biosynthesis.</text>
</comment>
<feature type="signal peptide" evidence="8">
    <location>
        <begin position="1"/>
        <end position="28"/>
    </location>
</feature>
<gene>
    <name evidence="10" type="ORF">DU000_01635</name>
</gene>
<dbReference type="GO" id="GO:0008360">
    <property type="term" value="P:regulation of cell shape"/>
    <property type="evidence" value="ECO:0007669"/>
    <property type="project" value="UniProtKB-UniRule"/>
</dbReference>
<evidence type="ECO:0000313" key="10">
    <source>
        <dbReference type="EMBL" id="RCS59910.1"/>
    </source>
</evidence>
<dbReference type="EMBL" id="QPGB01000001">
    <property type="protein sequence ID" value="RCS59910.1"/>
    <property type="molecule type" value="Genomic_DNA"/>
</dbReference>
<comment type="caution">
    <text evidence="10">The sequence shown here is derived from an EMBL/GenBank/DDBJ whole genome shotgun (WGS) entry which is preliminary data.</text>
</comment>
<dbReference type="GO" id="GO:0004180">
    <property type="term" value="F:carboxypeptidase activity"/>
    <property type="evidence" value="ECO:0007669"/>
    <property type="project" value="UniProtKB-ARBA"/>
</dbReference>
<feature type="chain" id="PRO_5016711608" description="L,D-TPase catalytic domain-containing protein" evidence="8">
    <location>
        <begin position="29"/>
        <end position="403"/>
    </location>
</feature>
<dbReference type="PROSITE" id="PS52029">
    <property type="entry name" value="LD_TPASE"/>
    <property type="match status" value="1"/>
</dbReference>
<keyword evidence="11" id="KW-1185">Reference proteome</keyword>
<evidence type="ECO:0000256" key="5">
    <source>
        <dbReference type="ARBA" id="ARBA00022984"/>
    </source>
</evidence>
<dbReference type="UniPathway" id="UPA00219"/>